<dbReference type="InterPro" id="IPR000504">
    <property type="entry name" value="RRM_dom"/>
</dbReference>
<dbReference type="PANTHER" id="PTHR48034">
    <property type="entry name" value="TRANSFORMER-2 SEX-DETERMINING PROTEIN-RELATED"/>
    <property type="match status" value="1"/>
</dbReference>
<comment type="caution">
    <text evidence="2">The sequence shown here is derived from an EMBL/GenBank/DDBJ whole genome shotgun (WGS) entry which is preliminary data.</text>
</comment>
<dbReference type="Pfam" id="PF00076">
    <property type="entry name" value="RRM_1"/>
    <property type="match status" value="1"/>
</dbReference>
<dbReference type="AlphaFoldDB" id="A0A2S9YPA6"/>
<proteinExistence type="predicted"/>
<reference evidence="2 3" key="1">
    <citation type="submission" date="2018-03" db="EMBL/GenBank/DDBJ databases">
        <title>Draft Genome Sequences of the Obligatory Marine Myxobacteria Enhygromyxa salina SWB007.</title>
        <authorList>
            <person name="Poehlein A."/>
            <person name="Moghaddam J.A."/>
            <person name="Harms H."/>
            <person name="Alanjari M."/>
            <person name="Koenig G.M."/>
            <person name="Daniel R."/>
            <person name="Schaeberle T.F."/>
        </authorList>
    </citation>
    <scope>NUCLEOTIDE SEQUENCE [LARGE SCALE GENOMIC DNA]</scope>
    <source>
        <strain evidence="2 3">SWB007</strain>
    </source>
</reference>
<dbReference type="Proteomes" id="UP000238823">
    <property type="component" value="Unassembled WGS sequence"/>
</dbReference>
<protein>
    <submittedName>
        <fullName evidence="2">RNA recognition motif protein</fullName>
    </submittedName>
</protein>
<dbReference type="SUPFAM" id="SSF54928">
    <property type="entry name" value="RNA-binding domain, RBD"/>
    <property type="match status" value="1"/>
</dbReference>
<gene>
    <name evidence="2" type="ORF">ENSA7_33470</name>
</gene>
<dbReference type="RefSeq" id="WP_106090345.1">
    <property type="nucleotide sequence ID" value="NZ_PVNL01000063.1"/>
</dbReference>
<feature type="domain" description="RRM" evidence="1">
    <location>
        <begin position="3"/>
        <end position="81"/>
    </location>
</feature>
<dbReference type="InterPro" id="IPR035979">
    <property type="entry name" value="RBD_domain_sf"/>
</dbReference>
<dbReference type="GO" id="GO:0003723">
    <property type="term" value="F:RNA binding"/>
    <property type="evidence" value="ECO:0007669"/>
    <property type="project" value="InterPro"/>
</dbReference>
<dbReference type="Gene3D" id="3.30.70.330">
    <property type="match status" value="1"/>
</dbReference>
<evidence type="ECO:0000259" key="1">
    <source>
        <dbReference type="PROSITE" id="PS50102"/>
    </source>
</evidence>
<sequence length="93" mass="10349">MSKRLYVGNLSCDITEDTIRQHFDGIGEVVEVCIVKDRETGRPRGYAFVTMASLAEAANAIVELNGKVCDGRTLRVNEAEHQVSRRGRHGRCD</sequence>
<dbReference type="SMART" id="SM00360">
    <property type="entry name" value="RRM"/>
    <property type="match status" value="1"/>
</dbReference>
<dbReference type="PROSITE" id="PS50102">
    <property type="entry name" value="RRM"/>
    <property type="match status" value="1"/>
</dbReference>
<evidence type="ECO:0000313" key="2">
    <source>
        <dbReference type="EMBL" id="PRQ06923.1"/>
    </source>
</evidence>
<accession>A0A2S9YPA6</accession>
<organism evidence="2 3">
    <name type="scientific">Enhygromyxa salina</name>
    <dbReference type="NCBI Taxonomy" id="215803"/>
    <lineage>
        <taxon>Bacteria</taxon>
        <taxon>Pseudomonadati</taxon>
        <taxon>Myxococcota</taxon>
        <taxon>Polyangia</taxon>
        <taxon>Nannocystales</taxon>
        <taxon>Nannocystaceae</taxon>
        <taxon>Enhygromyxa</taxon>
    </lineage>
</organism>
<dbReference type="OrthoDB" id="9798855at2"/>
<dbReference type="InterPro" id="IPR012677">
    <property type="entry name" value="Nucleotide-bd_a/b_plait_sf"/>
</dbReference>
<evidence type="ECO:0000313" key="3">
    <source>
        <dbReference type="Proteomes" id="UP000238823"/>
    </source>
</evidence>
<dbReference type="InterPro" id="IPR050441">
    <property type="entry name" value="RBM"/>
</dbReference>
<dbReference type="EMBL" id="PVNL01000063">
    <property type="protein sequence ID" value="PRQ06923.1"/>
    <property type="molecule type" value="Genomic_DNA"/>
</dbReference>
<name>A0A2S9YPA6_9BACT</name>